<dbReference type="InterPro" id="IPR025718">
    <property type="entry name" value="SAP30_Sin3-bd"/>
</dbReference>
<dbReference type="EMBL" id="JAHMUF010000012">
    <property type="protein sequence ID" value="KAG7193334.1"/>
    <property type="molecule type" value="Genomic_DNA"/>
</dbReference>
<feature type="region of interest" description="Disordered" evidence="1">
    <location>
        <begin position="1"/>
        <end position="52"/>
    </location>
</feature>
<name>A0A9P8AI74_9ASCO</name>
<evidence type="ECO:0000259" key="2">
    <source>
        <dbReference type="Pfam" id="PF13867"/>
    </source>
</evidence>
<feature type="compositionally biased region" description="Basic and acidic residues" evidence="1">
    <location>
        <begin position="1"/>
        <end position="13"/>
    </location>
</feature>
<feature type="compositionally biased region" description="Polar residues" evidence="1">
    <location>
        <begin position="17"/>
        <end position="31"/>
    </location>
</feature>
<dbReference type="RefSeq" id="XP_043048882.1">
    <property type="nucleotide sequence ID" value="XM_043191575.1"/>
</dbReference>
<dbReference type="InterPro" id="IPR038291">
    <property type="entry name" value="SAP30_C_sf"/>
</dbReference>
<dbReference type="AlphaFoldDB" id="A0A9P8AI74"/>
<dbReference type="Proteomes" id="UP000790833">
    <property type="component" value="Unassembled WGS sequence"/>
</dbReference>
<dbReference type="GeneID" id="66114124"/>
<accession>A0A9P8AI74</accession>
<dbReference type="Pfam" id="PF13867">
    <property type="entry name" value="SAP30_Sin3_bdg"/>
    <property type="match status" value="1"/>
</dbReference>
<evidence type="ECO:0000313" key="4">
    <source>
        <dbReference type="Proteomes" id="UP000790833"/>
    </source>
</evidence>
<feature type="domain" description="Histone deacetylase complex subunit SAP30 Sin3 binding" evidence="2">
    <location>
        <begin position="94"/>
        <end position="135"/>
    </location>
</feature>
<sequence length="146" mass="16596">MARGKDSASETEPKLASSRTSQKQKNLQAQQEFLAKYIHSNGPKNTPPTHPLDFEALPTLALEKYNVKYGLRLPQPLSLTADMLNSELGKKTYSYKKNNRGKISKPELANEVKKHFLALPAKENEIITNFLYTVKNQEKDFKLSFK</sequence>
<evidence type="ECO:0000256" key="1">
    <source>
        <dbReference type="SAM" id="MobiDB-lite"/>
    </source>
</evidence>
<protein>
    <recommendedName>
        <fullName evidence="2">Histone deacetylase complex subunit SAP30 Sin3 binding domain-containing protein</fullName>
    </recommendedName>
</protein>
<keyword evidence="4" id="KW-1185">Reference proteome</keyword>
<proteinExistence type="predicted"/>
<gene>
    <name evidence="3" type="ORF">KQ657_000750</name>
</gene>
<reference evidence="3" key="1">
    <citation type="submission" date="2021-03" db="EMBL/GenBank/DDBJ databases">
        <authorList>
            <person name="Palmer J.M."/>
        </authorList>
    </citation>
    <scope>NUCLEOTIDE SEQUENCE</scope>
    <source>
        <strain evidence="3">ARV_011</strain>
    </source>
</reference>
<organism evidence="3 4">
    <name type="scientific">Scheffersomyces spartinae</name>
    <dbReference type="NCBI Taxonomy" id="45513"/>
    <lineage>
        <taxon>Eukaryota</taxon>
        <taxon>Fungi</taxon>
        <taxon>Dikarya</taxon>
        <taxon>Ascomycota</taxon>
        <taxon>Saccharomycotina</taxon>
        <taxon>Pichiomycetes</taxon>
        <taxon>Debaryomycetaceae</taxon>
        <taxon>Scheffersomyces</taxon>
    </lineage>
</organism>
<dbReference type="OrthoDB" id="510958at2759"/>
<dbReference type="Gene3D" id="6.10.160.20">
    <property type="match status" value="1"/>
</dbReference>
<comment type="caution">
    <text evidence="3">The sequence shown here is derived from an EMBL/GenBank/DDBJ whole genome shotgun (WGS) entry which is preliminary data.</text>
</comment>
<evidence type="ECO:0000313" key="3">
    <source>
        <dbReference type="EMBL" id="KAG7193334.1"/>
    </source>
</evidence>